<dbReference type="AlphaFoldDB" id="A0A2C9V2T0"/>
<dbReference type="SUPFAM" id="SSF53335">
    <property type="entry name" value="S-adenosyl-L-methionine-dependent methyltransferases"/>
    <property type="match status" value="1"/>
</dbReference>
<proteinExistence type="inferred from homology"/>
<dbReference type="Proteomes" id="UP000091857">
    <property type="component" value="Chromosome 10"/>
</dbReference>
<dbReference type="GO" id="GO:0008650">
    <property type="term" value="F:rRNA (uridine-2'-O-)-methyltransferase activity"/>
    <property type="evidence" value="ECO:0000318"/>
    <property type="project" value="GO_Central"/>
</dbReference>
<keyword evidence="3" id="KW-0489">Methyltransferase</keyword>
<dbReference type="GO" id="GO:0001510">
    <property type="term" value="P:RNA methylation"/>
    <property type="evidence" value="ECO:0000318"/>
    <property type="project" value="GO_Central"/>
</dbReference>
<dbReference type="EMBL" id="CM004396">
    <property type="protein sequence ID" value="OAY38617.1"/>
    <property type="molecule type" value="Genomic_DNA"/>
</dbReference>
<dbReference type="Gramene" id="Manes.10G029100.1.v8.1">
    <property type="protein sequence ID" value="Manes.10G029100.1.v8.1.CDS"/>
    <property type="gene ID" value="Manes.10G029100.v8.1"/>
</dbReference>
<organism evidence="9 10">
    <name type="scientific">Manihot esculenta</name>
    <name type="common">Cassava</name>
    <name type="synonym">Jatropha manihot</name>
    <dbReference type="NCBI Taxonomy" id="3983"/>
    <lineage>
        <taxon>Eukaryota</taxon>
        <taxon>Viridiplantae</taxon>
        <taxon>Streptophyta</taxon>
        <taxon>Embryophyta</taxon>
        <taxon>Tracheophyta</taxon>
        <taxon>Spermatophyta</taxon>
        <taxon>Magnoliopsida</taxon>
        <taxon>eudicotyledons</taxon>
        <taxon>Gunneridae</taxon>
        <taxon>Pentapetalae</taxon>
        <taxon>rosids</taxon>
        <taxon>fabids</taxon>
        <taxon>Malpighiales</taxon>
        <taxon>Euphorbiaceae</taxon>
        <taxon>Crotonoideae</taxon>
        <taxon>Manihoteae</taxon>
        <taxon>Manihot</taxon>
    </lineage>
</organism>
<accession>A0A2C9V2T0</accession>
<dbReference type="Pfam" id="PF01728">
    <property type="entry name" value="FtsJ"/>
    <property type="match status" value="1"/>
</dbReference>
<dbReference type="PANTHER" id="PTHR10920:SF18">
    <property type="entry name" value="RRNA METHYLTRANSFERASE 2, MITOCHONDRIAL"/>
    <property type="match status" value="1"/>
</dbReference>
<dbReference type="InterPro" id="IPR002877">
    <property type="entry name" value="RNA_MeTrfase_FtsJ_dom"/>
</dbReference>
<dbReference type="HAMAP" id="MF_01547">
    <property type="entry name" value="RNA_methyltr_E"/>
    <property type="match status" value="1"/>
</dbReference>
<protein>
    <recommendedName>
        <fullName evidence="6">rRNA methyltransferase 2, mitochondrial</fullName>
    </recommendedName>
</protein>
<reference evidence="10" key="1">
    <citation type="journal article" date="2016" name="Nat. Biotechnol.">
        <title>Sequencing wild and cultivated cassava and related species reveals extensive interspecific hybridization and genetic diversity.</title>
        <authorList>
            <person name="Bredeson J.V."/>
            <person name="Lyons J.B."/>
            <person name="Prochnik S.E."/>
            <person name="Wu G.A."/>
            <person name="Ha C.M."/>
            <person name="Edsinger-Gonzales E."/>
            <person name="Grimwood J."/>
            <person name="Schmutz J."/>
            <person name="Rabbi I.Y."/>
            <person name="Egesi C."/>
            <person name="Nauluvula P."/>
            <person name="Lebot V."/>
            <person name="Ndunguru J."/>
            <person name="Mkamilo G."/>
            <person name="Bart R.S."/>
            <person name="Setter T.L."/>
            <person name="Gleadow R.M."/>
            <person name="Kulakow P."/>
            <person name="Ferguson M.E."/>
            <person name="Rounsley S."/>
            <person name="Rokhsar D.S."/>
        </authorList>
    </citation>
    <scope>NUCLEOTIDE SEQUENCE [LARGE SCALE GENOMIC DNA]</scope>
    <source>
        <strain evidence="10">cv. AM560-2</strain>
    </source>
</reference>
<keyword evidence="5 7" id="KW-0949">S-adenosyl-L-methionine</keyword>
<sequence>MGGAGAPDFFYREAQRLGYVARSAFKLLQIQKQYKLITPGSSVLDLGCAPGAWLQVACQNLGSIKNGGSVVGIDVKKVKVPSLHCDARVKTFCADVMNLPKHQVKALSPQHEGFSVILSDMCPPVSGITTKDAALSVELGMQAVDLAVGGAASAYAGGDTEPNELSDSACGADDNGILQAGGHLLVKLLESEDIQEFSRICKPLFRKVSWLRPKATRSSSREIYLICQGLKL</sequence>
<evidence type="ECO:0000259" key="8">
    <source>
        <dbReference type="Pfam" id="PF01728"/>
    </source>
</evidence>
<evidence type="ECO:0000256" key="4">
    <source>
        <dbReference type="ARBA" id="ARBA00022679"/>
    </source>
</evidence>
<feature type="domain" description="Ribosomal RNA methyltransferase FtsJ" evidence="8">
    <location>
        <begin position="19"/>
        <end position="229"/>
    </location>
</feature>
<evidence type="ECO:0000256" key="6">
    <source>
        <dbReference type="ARBA" id="ARBA00041184"/>
    </source>
</evidence>
<evidence type="ECO:0000256" key="3">
    <source>
        <dbReference type="ARBA" id="ARBA00022603"/>
    </source>
</evidence>
<name>A0A2C9V2T0_MANES</name>
<dbReference type="STRING" id="3983.A0A2C9V2T0"/>
<evidence type="ECO:0000256" key="7">
    <source>
        <dbReference type="PIRSR" id="PIRSR005461-1"/>
    </source>
</evidence>
<gene>
    <name evidence="9" type="ORF">MANES_10G029100v8</name>
</gene>
<keyword evidence="10" id="KW-1185">Reference proteome</keyword>
<evidence type="ECO:0000256" key="1">
    <source>
        <dbReference type="ARBA" id="ARBA00009258"/>
    </source>
</evidence>
<dbReference type="InterPro" id="IPR029063">
    <property type="entry name" value="SAM-dependent_MTases_sf"/>
</dbReference>
<evidence type="ECO:0000313" key="9">
    <source>
        <dbReference type="EMBL" id="OAY38617.1"/>
    </source>
</evidence>
<dbReference type="FunFam" id="3.40.50.150:FF:000212">
    <property type="entry name" value="Ribosomal RNA large subunit methyltransferase E"/>
    <property type="match status" value="1"/>
</dbReference>
<evidence type="ECO:0000256" key="2">
    <source>
        <dbReference type="ARBA" id="ARBA00022552"/>
    </source>
</evidence>
<dbReference type="Gene3D" id="3.40.50.150">
    <property type="entry name" value="Vaccinia Virus protein VP39"/>
    <property type="match status" value="1"/>
</dbReference>
<dbReference type="PIRSF" id="PIRSF005461">
    <property type="entry name" value="23S_rRNA_mtase"/>
    <property type="match status" value="1"/>
</dbReference>
<feature type="active site" description="Proton acceptor" evidence="7">
    <location>
        <position position="187"/>
    </location>
</feature>
<evidence type="ECO:0000256" key="5">
    <source>
        <dbReference type="ARBA" id="ARBA00022691"/>
    </source>
</evidence>
<comment type="similarity">
    <text evidence="1">Belongs to the class I-like SAM-binding methyltransferase superfamily. RNA methyltransferase RlmE family.</text>
</comment>
<dbReference type="PANTHER" id="PTHR10920">
    <property type="entry name" value="RIBOSOMAL RNA METHYLTRANSFERASE"/>
    <property type="match status" value="1"/>
</dbReference>
<evidence type="ECO:0000313" key="10">
    <source>
        <dbReference type="Proteomes" id="UP000091857"/>
    </source>
</evidence>
<keyword evidence="4" id="KW-0808">Transferase</keyword>
<dbReference type="InterPro" id="IPR015507">
    <property type="entry name" value="rRNA-MeTfrase_E"/>
</dbReference>
<keyword evidence="2" id="KW-0698">rRNA processing</keyword>
<dbReference type="InterPro" id="IPR050082">
    <property type="entry name" value="RNA_methyltr_RlmE"/>
</dbReference>
<comment type="caution">
    <text evidence="9">The sequence shown here is derived from an EMBL/GenBank/DDBJ whole genome shotgun (WGS) entry which is preliminary data.</text>
</comment>
<dbReference type="OMA" id="HRQTDHL"/>